<accession>A0A346XVX2</accession>
<dbReference type="SUPFAM" id="SSF53756">
    <property type="entry name" value="UDP-Glycosyltransferase/glycogen phosphorylase"/>
    <property type="match status" value="1"/>
</dbReference>
<organism evidence="5 6">
    <name type="scientific">Euzebya pacifica</name>
    <dbReference type="NCBI Taxonomy" id="1608957"/>
    <lineage>
        <taxon>Bacteria</taxon>
        <taxon>Bacillati</taxon>
        <taxon>Actinomycetota</taxon>
        <taxon>Nitriliruptoria</taxon>
        <taxon>Euzebyales</taxon>
    </lineage>
</organism>
<dbReference type="GO" id="GO:1901137">
    <property type="term" value="P:carbohydrate derivative biosynthetic process"/>
    <property type="evidence" value="ECO:0007669"/>
    <property type="project" value="UniProtKB-ARBA"/>
</dbReference>
<dbReference type="GO" id="GO:0016758">
    <property type="term" value="F:hexosyltransferase activity"/>
    <property type="evidence" value="ECO:0007669"/>
    <property type="project" value="TreeGrafter"/>
</dbReference>
<reference evidence="5 6" key="1">
    <citation type="submission" date="2018-09" db="EMBL/GenBank/DDBJ databases">
        <title>Complete genome sequence of Euzebya sp. DY32-46 isolated from seawater of Pacific Ocean.</title>
        <authorList>
            <person name="Xu L."/>
            <person name="Wu Y.-H."/>
            <person name="Xu X.-W."/>
        </authorList>
    </citation>
    <scope>NUCLEOTIDE SEQUENCE [LARGE SCALE GENOMIC DNA]</scope>
    <source>
        <strain evidence="5 6">DY32-46</strain>
    </source>
</reference>
<dbReference type="KEGG" id="euz:DVS28_a1678"/>
<keyword evidence="6" id="KW-1185">Reference proteome</keyword>
<feature type="domain" description="Glycosyltransferase subfamily 4-like N-terminal" evidence="4">
    <location>
        <begin position="3"/>
        <end position="163"/>
    </location>
</feature>
<protein>
    <submittedName>
        <fullName evidence="5">Phosphatidylinositol alpha-mannosyltransferase</fullName>
    </submittedName>
</protein>
<dbReference type="InterPro" id="IPR028098">
    <property type="entry name" value="Glyco_trans_4-like_N"/>
</dbReference>
<dbReference type="CDD" id="cd03801">
    <property type="entry name" value="GT4_PimA-like"/>
    <property type="match status" value="1"/>
</dbReference>
<evidence type="ECO:0000259" key="3">
    <source>
        <dbReference type="Pfam" id="PF00534"/>
    </source>
</evidence>
<dbReference type="PANTHER" id="PTHR45947:SF3">
    <property type="entry name" value="SULFOQUINOVOSYL TRANSFERASE SQD2"/>
    <property type="match status" value="1"/>
</dbReference>
<dbReference type="InterPro" id="IPR050194">
    <property type="entry name" value="Glycosyltransferase_grp1"/>
</dbReference>
<evidence type="ECO:0000256" key="2">
    <source>
        <dbReference type="ARBA" id="ARBA00022679"/>
    </source>
</evidence>
<dbReference type="Pfam" id="PF13439">
    <property type="entry name" value="Glyco_transf_4"/>
    <property type="match status" value="1"/>
</dbReference>
<sequence>MKAHVGNLAEFLLDRHDVRIYAPASKRLRGEGLDKLVQVVGRPVPIRYNDSVAPVGLNPRIIYRMKRQLNDWGPHVTHIHEPLAPWVSMAATVAGPMPKIGTFHAWSTGDRVYRATAPFIRKIVGDLKVRVAVSPSAQSFASQALGVPTGQFRILPNGVDDTRFAEAEPLHDLVDESRPLLLFVGRLEKRKGLETLIKAFLRLRAQGHHLRLVVVGEGPERERCQSLVPPSLRTEVLFVGAVSHNDLPRYHASADVFVSPAMGGESFGIVLLEGMAAGLPVVASNIPGYRTVMTDGVQGRMVPPGNAVALADALEALLANDKLRKAMAAEGLRTSAEYAWPVVGAEVEEMYREVHRAHVSDLQ</sequence>
<gene>
    <name evidence="5" type="ORF">DVS28_a1678</name>
</gene>
<proteinExistence type="predicted"/>
<dbReference type="AlphaFoldDB" id="A0A346XVX2"/>
<dbReference type="Proteomes" id="UP000264006">
    <property type="component" value="Chromosome"/>
</dbReference>
<dbReference type="Pfam" id="PF00534">
    <property type="entry name" value="Glycos_transf_1"/>
    <property type="match status" value="1"/>
</dbReference>
<dbReference type="EMBL" id="CP031165">
    <property type="protein sequence ID" value="AXV06369.1"/>
    <property type="molecule type" value="Genomic_DNA"/>
</dbReference>
<evidence type="ECO:0000256" key="1">
    <source>
        <dbReference type="ARBA" id="ARBA00022676"/>
    </source>
</evidence>
<dbReference type="Gene3D" id="3.40.50.2000">
    <property type="entry name" value="Glycogen Phosphorylase B"/>
    <property type="match status" value="2"/>
</dbReference>
<dbReference type="InterPro" id="IPR001296">
    <property type="entry name" value="Glyco_trans_1"/>
</dbReference>
<feature type="domain" description="Glycosyl transferase family 1" evidence="3">
    <location>
        <begin position="175"/>
        <end position="331"/>
    </location>
</feature>
<evidence type="ECO:0000313" key="6">
    <source>
        <dbReference type="Proteomes" id="UP000264006"/>
    </source>
</evidence>
<name>A0A346XVX2_9ACTN</name>
<keyword evidence="1 5" id="KW-0328">Glycosyltransferase</keyword>
<evidence type="ECO:0000313" key="5">
    <source>
        <dbReference type="EMBL" id="AXV06369.1"/>
    </source>
</evidence>
<keyword evidence="2 5" id="KW-0808">Transferase</keyword>
<dbReference type="PANTHER" id="PTHR45947">
    <property type="entry name" value="SULFOQUINOVOSYL TRANSFERASE SQD2"/>
    <property type="match status" value="1"/>
</dbReference>
<evidence type="ECO:0000259" key="4">
    <source>
        <dbReference type="Pfam" id="PF13439"/>
    </source>
</evidence>